<dbReference type="PROSITE" id="PS00041">
    <property type="entry name" value="HTH_ARAC_FAMILY_1"/>
    <property type="match status" value="1"/>
</dbReference>
<proteinExistence type="predicted"/>
<evidence type="ECO:0000256" key="2">
    <source>
        <dbReference type="ARBA" id="ARBA00023125"/>
    </source>
</evidence>
<dbReference type="InterPro" id="IPR020449">
    <property type="entry name" value="Tscrpt_reg_AraC-type_HTH"/>
</dbReference>
<evidence type="ECO:0000313" key="6">
    <source>
        <dbReference type="Proteomes" id="UP000256971"/>
    </source>
</evidence>
<dbReference type="Pfam" id="PF12852">
    <property type="entry name" value="Cupin_6"/>
    <property type="match status" value="1"/>
</dbReference>
<dbReference type="InterPro" id="IPR018062">
    <property type="entry name" value="HTH_AraC-typ_CS"/>
</dbReference>
<organism evidence="5 6">
    <name type="scientific">Thalassospira indica</name>
    <dbReference type="NCBI Taxonomy" id="1891279"/>
    <lineage>
        <taxon>Bacteria</taxon>
        <taxon>Pseudomonadati</taxon>
        <taxon>Pseudomonadota</taxon>
        <taxon>Alphaproteobacteria</taxon>
        <taxon>Rhodospirillales</taxon>
        <taxon>Thalassospiraceae</taxon>
        <taxon>Thalassospira</taxon>
    </lineage>
</organism>
<feature type="domain" description="HTH araC/xylS-type" evidence="4">
    <location>
        <begin position="211"/>
        <end position="309"/>
    </location>
</feature>
<sequence length="319" mass="34744">MGSPFFIRISPVLSDPLVEIIHLLQPNAVFSKGISGAGEWAVRYSPFGYPSFCVVMDGSCRLAVDGHDSIRLEVGDFILLPETPAFTMSGFETTTPEMIDPEVAATRSDEVRHGRQSGPPDVRLLGGYFIFSSPDAGLLTSLLPGLIHLRGVDRLVRLVGLIVEETGEWKPGRELVLSRLVEILLIEALRSAPDKNAPPGLLKGLADERIVAALRQIHGNFGYSWSVASLAKEAALSRSAFFERFARTVGMAPMQYLLSWRMAVAKGELAKRDCRIADVAERVGYGSASAFSIAFSRHVGVPPGQYARECWGEHDSMTA</sequence>
<keyword evidence="6" id="KW-1185">Reference proteome</keyword>
<evidence type="ECO:0000259" key="4">
    <source>
        <dbReference type="PROSITE" id="PS01124"/>
    </source>
</evidence>
<keyword evidence="1" id="KW-0805">Transcription regulation</keyword>
<keyword evidence="2" id="KW-0238">DNA-binding</keyword>
<reference evidence="5 6" key="1">
    <citation type="submission" date="2018-08" db="EMBL/GenBank/DDBJ databases">
        <title>Complete genome sequence of type strain Thalassospira indica MCCC 1A01103T, isolated from isolated from deep seawater of the Indian Ocean.</title>
        <authorList>
            <person name="Liu Y."/>
        </authorList>
    </citation>
    <scope>NUCLEOTIDE SEQUENCE [LARGE SCALE GENOMIC DNA]</scope>
    <source>
        <strain evidence="5 6">PB8BT</strain>
    </source>
</reference>
<dbReference type="InterPro" id="IPR032783">
    <property type="entry name" value="AraC_lig"/>
</dbReference>
<dbReference type="PANTHER" id="PTHR46796">
    <property type="entry name" value="HTH-TYPE TRANSCRIPTIONAL ACTIVATOR RHAS-RELATED"/>
    <property type="match status" value="1"/>
</dbReference>
<dbReference type="Pfam" id="PF12833">
    <property type="entry name" value="HTH_18"/>
    <property type="match status" value="1"/>
</dbReference>
<gene>
    <name evidence="5" type="ORF">DY252_17860</name>
</gene>
<evidence type="ECO:0000313" key="5">
    <source>
        <dbReference type="EMBL" id="AXO16970.1"/>
    </source>
</evidence>
<name>A0ABM6Y7I4_9PROT</name>
<keyword evidence="3" id="KW-0804">Transcription</keyword>
<dbReference type="EMBL" id="CP031555">
    <property type="protein sequence ID" value="AXO16970.1"/>
    <property type="molecule type" value="Genomic_DNA"/>
</dbReference>
<dbReference type="PANTHER" id="PTHR46796:SF13">
    <property type="entry name" value="HTH-TYPE TRANSCRIPTIONAL ACTIVATOR RHAS"/>
    <property type="match status" value="1"/>
</dbReference>
<evidence type="ECO:0000256" key="3">
    <source>
        <dbReference type="ARBA" id="ARBA00023163"/>
    </source>
</evidence>
<dbReference type="PROSITE" id="PS01124">
    <property type="entry name" value="HTH_ARAC_FAMILY_2"/>
    <property type="match status" value="1"/>
</dbReference>
<accession>A0ABM6Y7I4</accession>
<evidence type="ECO:0000256" key="1">
    <source>
        <dbReference type="ARBA" id="ARBA00023015"/>
    </source>
</evidence>
<dbReference type="InterPro" id="IPR050204">
    <property type="entry name" value="AraC_XylS_family_regulators"/>
</dbReference>
<dbReference type="Gene3D" id="1.10.10.60">
    <property type="entry name" value="Homeodomain-like"/>
    <property type="match status" value="2"/>
</dbReference>
<dbReference type="PRINTS" id="PR00032">
    <property type="entry name" value="HTHARAC"/>
</dbReference>
<dbReference type="Proteomes" id="UP000256971">
    <property type="component" value="Chromosome"/>
</dbReference>
<dbReference type="SUPFAM" id="SSF46689">
    <property type="entry name" value="Homeodomain-like"/>
    <property type="match status" value="2"/>
</dbReference>
<dbReference type="InterPro" id="IPR018060">
    <property type="entry name" value="HTH_AraC"/>
</dbReference>
<dbReference type="SMART" id="SM00342">
    <property type="entry name" value="HTH_ARAC"/>
    <property type="match status" value="1"/>
</dbReference>
<protein>
    <submittedName>
        <fullName evidence="5">AraC family transcriptional regulator</fullName>
    </submittedName>
</protein>
<dbReference type="InterPro" id="IPR009057">
    <property type="entry name" value="Homeodomain-like_sf"/>
</dbReference>